<organism>
    <name type="scientific">Solenopsis invicta</name>
    <name type="common">Red imported fire ant</name>
    <name type="synonym">Solenopsis wagneri</name>
    <dbReference type="NCBI Taxonomy" id="13686"/>
    <lineage>
        <taxon>Eukaryota</taxon>
        <taxon>Metazoa</taxon>
        <taxon>Ecdysozoa</taxon>
        <taxon>Arthropoda</taxon>
        <taxon>Hexapoda</taxon>
        <taxon>Insecta</taxon>
        <taxon>Pterygota</taxon>
        <taxon>Neoptera</taxon>
        <taxon>Endopterygota</taxon>
        <taxon>Hymenoptera</taxon>
        <taxon>Apocrita</taxon>
        <taxon>Aculeata</taxon>
        <taxon>Formicoidea</taxon>
        <taxon>Formicidae</taxon>
        <taxon>Myrmicinae</taxon>
        <taxon>Solenopsis</taxon>
    </lineage>
</organism>
<dbReference type="InterPro" id="IPR000477">
    <property type="entry name" value="RT_dom"/>
</dbReference>
<gene>
    <name evidence="2" type="ORF">SINV_08265</name>
</gene>
<dbReference type="EMBL" id="GL766705">
    <property type="protein sequence ID" value="EFZ14808.1"/>
    <property type="molecule type" value="Genomic_DNA"/>
</dbReference>
<evidence type="ECO:0000259" key="1">
    <source>
        <dbReference type="PROSITE" id="PS50878"/>
    </source>
</evidence>
<dbReference type="AlphaFoldDB" id="E9IX95"/>
<evidence type="ECO:0000313" key="2">
    <source>
        <dbReference type="EMBL" id="EFZ14808.1"/>
    </source>
</evidence>
<proteinExistence type="predicted"/>
<accession>E9IX95</accession>
<name>E9IX95_SOLIN</name>
<dbReference type="PROSITE" id="PS50878">
    <property type="entry name" value="RT_POL"/>
    <property type="match status" value="1"/>
</dbReference>
<dbReference type="Pfam" id="PF00078">
    <property type="entry name" value="RVT_1"/>
    <property type="match status" value="1"/>
</dbReference>
<sequence>MGGVKVKGRKIYSLAYADDVAVVAEDETMMKRLIKTLERYVEQKRLEVNVEKTKVMRLVWTVVSYGAEIWG</sequence>
<dbReference type="HOGENOM" id="CLU_2743226_0_0_1"/>
<reference evidence="2" key="1">
    <citation type="journal article" date="2011" name="Proc. Natl. Acad. Sci. U.S.A.">
        <title>The genome of the fire ant Solenopsis invicta.</title>
        <authorList>
            <person name="Wurm Y."/>
            <person name="Wang J."/>
            <person name="Riba-Grognuz O."/>
            <person name="Corona M."/>
            <person name="Nygaard S."/>
            <person name="Hunt B.G."/>
            <person name="Ingram K.K."/>
            <person name="Falquet L."/>
            <person name="Nipitwattanaphon M."/>
            <person name="Gotzek D."/>
            <person name="Dijkstra M.B."/>
            <person name="Oettler J."/>
            <person name="Comtesse F."/>
            <person name="Shih C.J."/>
            <person name="Wu W.J."/>
            <person name="Yang C.C."/>
            <person name="Thomas J."/>
            <person name="Beaudoing E."/>
            <person name="Pradervand S."/>
            <person name="Flegel V."/>
            <person name="Cook E.D."/>
            <person name="Fabbretti R."/>
            <person name="Stockinger H."/>
            <person name="Long L."/>
            <person name="Farmerie W.G."/>
            <person name="Oakey J."/>
            <person name="Boomsma J.J."/>
            <person name="Pamilo P."/>
            <person name="Yi S.V."/>
            <person name="Heinze J."/>
            <person name="Goodisman M.A."/>
            <person name="Farinelli L."/>
            <person name="Harshman K."/>
            <person name="Hulo N."/>
            <person name="Cerutti L."/>
            <person name="Xenarios I."/>
            <person name="Shoemaker D."/>
            <person name="Keller L."/>
        </authorList>
    </citation>
    <scope>NUCLEOTIDE SEQUENCE [LARGE SCALE GENOMIC DNA]</scope>
</reference>
<feature type="non-terminal residue" evidence="2">
    <location>
        <position position="71"/>
    </location>
</feature>
<protein>
    <recommendedName>
        <fullName evidence="1">Reverse transcriptase domain-containing protein</fullName>
    </recommendedName>
</protein>
<feature type="domain" description="Reverse transcriptase" evidence="1">
    <location>
        <begin position="1"/>
        <end position="71"/>
    </location>
</feature>